<dbReference type="HOGENOM" id="CLU_108467_0_0_10"/>
<keyword evidence="2" id="KW-1133">Transmembrane helix</keyword>
<dbReference type="Proteomes" id="UP000008720">
    <property type="component" value="Chromosome"/>
</dbReference>
<evidence type="ECO:0000256" key="1">
    <source>
        <dbReference type="SAM" id="Coils"/>
    </source>
</evidence>
<feature type="transmembrane region" description="Helical" evidence="2">
    <location>
        <begin position="124"/>
        <end position="148"/>
    </location>
</feature>
<keyword evidence="5" id="KW-1185">Reference proteome</keyword>
<accession>E4TQS2</accession>
<evidence type="ECO:0000313" key="4">
    <source>
        <dbReference type="EMBL" id="ADR20633.1"/>
    </source>
</evidence>
<evidence type="ECO:0000256" key="2">
    <source>
        <dbReference type="SAM" id="Phobius"/>
    </source>
</evidence>
<evidence type="ECO:0000313" key="5">
    <source>
        <dbReference type="Proteomes" id="UP000008720"/>
    </source>
</evidence>
<keyword evidence="3" id="KW-0732">Signal</keyword>
<dbReference type="AlphaFoldDB" id="E4TQS2"/>
<evidence type="ECO:0008006" key="6">
    <source>
        <dbReference type="Google" id="ProtNLM"/>
    </source>
</evidence>
<dbReference type="eggNOG" id="ENOG502ZC2G">
    <property type="taxonomic scope" value="Bacteria"/>
</dbReference>
<dbReference type="RefSeq" id="WP_013452784.1">
    <property type="nucleotide sequence ID" value="NC_014759.1"/>
</dbReference>
<feature type="coiled-coil region" evidence="1">
    <location>
        <begin position="65"/>
        <end position="106"/>
    </location>
</feature>
<protein>
    <recommendedName>
        <fullName evidence="6">tRNA (Guanine-N1)-methyltransferase</fullName>
    </recommendedName>
</protein>
<keyword evidence="1" id="KW-0175">Coiled coil</keyword>
<feature type="signal peptide" evidence="3">
    <location>
        <begin position="1"/>
        <end position="21"/>
    </location>
</feature>
<dbReference type="EMBL" id="CP002349">
    <property type="protein sequence ID" value="ADR20633.1"/>
    <property type="molecule type" value="Genomic_DNA"/>
</dbReference>
<name>E4TQS2_MARTH</name>
<feature type="coiled-coil region" evidence="1">
    <location>
        <begin position="151"/>
        <end position="193"/>
    </location>
</feature>
<evidence type="ECO:0000256" key="3">
    <source>
        <dbReference type="SAM" id="SignalP"/>
    </source>
</evidence>
<feature type="chain" id="PRO_5003189756" description="tRNA (Guanine-N1)-methyltransferase" evidence="3">
    <location>
        <begin position="22"/>
        <end position="195"/>
    </location>
</feature>
<sequence length="195" mass="22455">MMRFKVLVIILMTAFAIQFNAKSQDNDNLSEQYQNMIDGSETFEKYKVIPITKVNEFGQIMNDSVQALKGNVASAKSAKMKAETERDSAKSQMNRLSSELEAAKEEVNQMPLLGIPMSKTTYNVVMWSIVVILIAGLVIVYIMFLNSFRMTRQAKKDKELVDQELEDLRKRSHDKQVKIKRELQTALNKLEEQRR</sequence>
<keyword evidence="2" id="KW-0472">Membrane</keyword>
<dbReference type="OrthoDB" id="982816at2"/>
<proteinExistence type="predicted"/>
<keyword evidence="2" id="KW-0812">Transmembrane</keyword>
<organism evidence="4 5">
    <name type="scientific">Marivirga tractuosa (strain ATCC 23168 / DSM 4126 / NBRC 15989 / NCIMB 1408 / VKM B-1430 / H-43)</name>
    <name type="common">Microscilla tractuosa</name>
    <name type="synonym">Flexibacter tractuosus</name>
    <dbReference type="NCBI Taxonomy" id="643867"/>
    <lineage>
        <taxon>Bacteria</taxon>
        <taxon>Pseudomonadati</taxon>
        <taxon>Bacteroidota</taxon>
        <taxon>Cytophagia</taxon>
        <taxon>Cytophagales</taxon>
        <taxon>Marivirgaceae</taxon>
        <taxon>Marivirga</taxon>
    </lineage>
</organism>
<dbReference type="STRING" id="643867.Ftrac_0631"/>
<dbReference type="KEGG" id="mtt:Ftrac_0631"/>
<reference evidence="4 5" key="1">
    <citation type="journal article" date="2011" name="Stand. Genomic Sci.">
        <title>Complete genome sequence of Marivirga tractuosa type strain (H-43).</title>
        <authorList>
            <person name="Pagani I."/>
            <person name="Chertkov O."/>
            <person name="Lapidus A."/>
            <person name="Lucas S."/>
            <person name="Del Rio T.G."/>
            <person name="Tice H."/>
            <person name="Copeland A."/>
            <person name="Cheng J.F."/>
            <person name="Nolan M."/>
            <person name="Saunders E."/>
            <person name="Pitluck S."/>
            <person name="Held B."/>
            <person name="Goodwin L."/>
            <person name="Liolios K."/>
            <person name="Ovchinikova G."/>
            <person name="Ivanova N."/>
            <person name="Mavromatis K."/>
            <person name="Pati A."/>
            <person name="Chen A."/>
            <person name="Palaniappan K."/>
            <person name="Land M."/>
            <person name="Hauser L."/>
            <person name="Jeffries C.D."/>
            <person name="Detter J.C."/>
            <person name="Han C."/>
            <person name="Tapia R."/>
            <person name="Ngatchou-Djao O.D."/>
            <person name="Rohde M."/>
            <person name="Goker M."/>
            <person name="Spring S."/>
            <person name="Sikorski J."/>
            <person name="Woyke T."/>
            <person name="Bristow J."/>
            <person name="Eisen J.A."/>
            <person name="Markowitz V."/>
            <person name="Hugenholtz P."/>
            <person name="Klenk H.P."/>
            <person name="Kyrpides N.C."/>
        </authorList>
    </citation>
    <scope>NUCLEOTIDE SEQUENCE [LARGE SCALE GENOMIC DNA]</scope>
    <source>
        <strain evidence="5">ATCC 23168 / DSM 4126 / NBRC 15989 / NCIMB 1408 / VKM B-1430 / H-43</strain>
    </source>
</reference>
<gene>
    <name evidence="4" type="ordered locus">Ftrac_0631</name>
</gene>